<protein>
    <submittedName>
        <fullName evidence="1">Uncharacterized protein</fullName>
    </submittedName>
</protein>
<evidence type="ECO:0000313" key="1">
    <source>
        <dbReference type="EMBL" id="KKO75176.1"/>
    </source>
</evidence>
<reference evidence="1 2" key="1">
    <citation type="journal article" date="2015" name="Environ. Microbiol.">
        <title>Genome analyses suggest the presence of polyploidy and recent human-driven expansions in eight global populations of the honeybee pathogen Nosema ceranae.</title>
        <authorList>
            <person name="Pelin A."/>
            <person name="Selman M."/>
            <person name="Aris-Brosou S."/>
            <person name="Farinelli L."/>
            <person name="Corradi N."/>
        </authorList>
    </citation>
    <scope>NUCLEOTIDE SEQUENCE [LARGE SCALE GENOMIC DNA]</scope>
    <source>
        <strain evidence="1 2">PA08 1199</strain>
    </source>
</reference>
<accession>A0A0F9WCF2</accession>
<dbReference type="VEuPathDB" id="MicrosporidiaDB:AAJ76_2900015300"/>
<dbReference type="RefSeq" id="XP_024330918.1">
    <property type="nucleotide sequence ID" value="XM_024474966.1"/>
</dbReference>
<dbReference type="EMBL" id="JPQZ01000029">
    <property type="protein sequence ID" value="KKO75176.1"/>
    <property type="molecule type" value="Genomic_DNA"/>
</dbReference>
<proteinExistence type="predicted"/>
<sequence length="41" mass="4852">MVERTNDRKIKLYKLPLGESFTLLNFINKYAEKSSIIYTGR</sequence>
<comment type="caution">
    <text evidence="1">The sequence shown here is derived from an EMBL/GenBank/DDBJ whole genome shotgun (WGS) entry which is preliminary data.</text>
</comment>
<evidence type="ECO:0000313" key="2">
    <source>
        <dbReference type="Proteomes" id="UP000034350"/>
    </source>
</evidence>
<dbReference type="GeneID" id="36319895"/>
<dbReference type="Proteomes" id="UP000034350">
    <property type="component" value="Unassembled WGS sequence"/>
</dbReference>
<keyword evidence="2" id="KW-1185">Reference proteome</keyword>
<dbReference type="AlphaFoldDB" id="A0A0F9WCF2"/>
<gene>
    <name evidence="1" type="ORF">AAJ76_2900015300</name>
</gene>
<name>A0A0F9WCF2_9MICR</name>
<organism evidence="1 2">
    <name type="scientific">Vairimorpha ceranae</name>
    <dbReference type="NCBI Taxonomy" id="40302"/>
    <lineage>
        <taxon>Eukaryota</taxon>
        <taxon>Fungi</taxon>
        <taxon>Fungi incertae sedis</taxon>
        <taxon>Microsporidia</taxon>
        <taxon>Nosematidae</taxon>
        <taxon>Vairimorpha</taxon>
    </lineage>
</organism>